<feature type="region of interest" description="Disordered" evidence="1">
    <location>
        <begin position="53"/>
        <end position="75"/>
    </location>
</feature>
<reference evidence="3" key="1">
    <citation type="submission" date="2018-06" db="EMBL/GenBank/DDBJ databases">
        <authorList>
            <person name="Zhirakovskaya E."/>
        </authorList>
    </citation>
    <scope>NUCLEOTIDE SEQUENCE</scope>
</reference>
<keyword evidence="2" id="KW-0472">Membrane</keyword>
<evidence type="ECO:0000256" key="2">
    <source>
        <dbReference type="SAM" id="Phobius"/>
    </source>
</evidence>
<evidence type="ECO:0000313" key="3">
    <source>
        <dbReference type="EMBL" id="VAX35870.1"/>
    </source>
</evidence>
<protein>
    <recommendedName>
        <fullName evidence="4">DUF2933 domain-containing protein</fullName>
    </recommendedName>
</protein>
<keyword evidence="2" id="KW-0812">Transmembrane</keyword>
<accession>A0A3B1DLS4</accession>
<evidence type="ECO:0000256" key="1">
    <source>
        <dbReference type="SAM" id="MobiDB-lite"/>
    </source>
</evidence>
<dbReference type="EMBL" id="UOGJ01000074">
    <property type="protein sequence ID" value="VAX35870.1"/>
    <property type="molecule type" value="Genomic_DNA"/>
</dbReference>
<feature type="transmembrane region" description="Helical" evidence="2">
    <location>
        <begin position="7"/>
        <end position="25"/>
    </location>
</feature>
<sequence>MKNHALMHMLGCIIPLLLIMILPSFGVSSNVTYFIFIVLMFGCHLMMLKGHNHGEEHSSGDEQSSEKGGKNHGCH</sequence>
<organism evidence="3">
    <name type="scientific">hydrothermal vent metagenome</name>
    <dbReference type="NCBI Taxonomy" id="652676"/>
    <lineage>
        <taxon>unclassified sequences</taxon>
        <taxon>metagenomes</taxon>
        <taxon>ecological metagenomes</taxon>
    </lineage>
</organism>
<keyword evidence="2" id="KW-1133">Transmembrane helix</keyword>
<name>A0A3B1DLS4_9ZZZZ</name>
<evidence type="ECO:0008006" key="4">
    <source>
        <dbReference type="Google" id="ProtNLM"/>
    </source>
</evidence>
<proteinExistence type="predicted"/>
<feature type="transmembrane region" description="Helical" evidence="2">
    <location>
        <begin position="31"/>
        <end position="48"/>
    </location>
</feature>
<dbReference type="AlphaFoldDB" id="A0A3B1DLS4"/>
<feature type="compositionally biased region" description="Basic and acidic residues" evidence="1">
    <location>
        <begin position="53"/>
        <end position="69"/>
    </location>
</feature>
<gene>
    <name evidence="3" type="ORF">MNBD_UNCLBAC01-1057</name>
</gene>